<feature type="transmembrane region" description="Helical" evidence="1">
    <location>
        <begin position="20"/>
        <end position="38"/>
    </location>
</feature>
<dbReference type="AlphaFoldDB" id="A0AAE0F795"/>
<evidence type="ECO:0000256" key="1">
    <source>
        <dbReference type="SAM" id="Phobius"/>
    </source>
</evidence>
<name>A0AAE0F795_9CHLO</name>
<dbReference type="Proteomes" id="UP001190700">
    <property type="component" value="Unassembled WGS sequence"/>
</dbReference>
<reference evidence="2 3" key="1">
    <citation type="journal article" date="2015" name="Genome Biol. Evol.">
        <title>Comparative Genomics of a Bacterivorous Green Alga Reveals Evolutionary Causalities and Consequences of Phago-Mixotrophic Mode of Nutrition.</title>
        <authorList>
            <person name="Burns J.A."/>
            <person name="Paasch A."/>
            <person name="Narechania A."/>
            <person name="Kim E."/>
        </authorList>
    </citation>
    <scope>NUCLEOTIDE SEQUENCE [LARGE SCALE GENOMIC DNA]</scope>
    <source>
        <strain evidence="2 3">PLY_AMNH</strain>
    </source>
</reference>
<sequence length="73" mass="8307">MGKEHESPEEFNSRRKREVQWKYVVPLAYAPVLPLIRVGLRHNPPMRDKAFAAGILVALTHAGYIMFSDSTVL</sequence>
<dbReference type="PANTHER" id="PTHR37713:SF1">
    <property type="entry name" value="OS05G0176600 PROTEIN"/>
    <property type="match status" value="1"/>
</dbReference>
<keyword evidence="1" id="KW-0472">Membrane</keyword>
<keyword evidence="1" id="KW-0812">Transmembrane</keyword>
<keyword evidence="3" id="KW-1185">Reference proteome</keyword>
<organism evidence="2 3">
    <name type="scientific">Cymbomonas tetramitiformis</name>
    <dbReference type="NCBI Taxonomy" id="36881"/>
    <lineage>
        <taxon>Eukaryota</taxon>
        <taxon>Viridiplantae</taxon>
        <taxon>Chlorophyta</taxon>
        <taxon>Pyramimonadophyceae</taxon>
        <taxon>Pyramimonadales</taxon>
        <taxon>Pyramimonadaceae</taxon>
        <taxon>Cymbomonas</taxon>
    </lineage>
</organism>
<comment type="caution">
    <text evidence="2">The sequence shown here is derived from an EMBL/GenBank/DDBJ whole genome shotgun (WGS) entry which is preliminary data.</text>
</comment>
<dbReference type="PANTHER" id="PTHR37713">
    <property type="entry name" value="OS05G0176600 PROTEIN"/>
    <property type="match status" value="1"/>
</dbReference>
<keyword evidence="1" id="KW-1133">Transmembrane helix</keyword>
<gene>
    <name evidence="2" type="ORF">CYMTET_36161</name>
</gene>
<dbReference type="EMBL" id="LGRX02023343">
    <property type="protein sequence ID" value="KAK3254631.1"/>
    <property type="molecule type" value="Genomic_DNA"/>
</dbReference>
<accession>A0AAE0F795</accession>
<evidence type="ECO:0000313" key="3">
    <source>
        <dbReference type="Proteomes" id="UP001190700"/>
    </source>
</evidence>
<evidence type="ECO:0000313" key="2">
    <source>
        <dbReference type="EMBL" id="KAK3254631.1"/>
    </source>
</evidence>
<proteinExistence type="predicted"/>
<protein>
    <submittedName>
        <fullName evidence="2">Uncharacterized protein</fullName>
    </submittedName>
</protein>
<dbReference type="GO" id="GO:0009507">
    <property type="term" value="C:chloroplast"/>
    <property type="evidence" value="ECO:0007669"/>
    <property type="project" value="TreeGrafter"/>
</dbReference>
<feature type="transmembrane region" description="Helical" evidence="1">
    <location>
        <begin position="50"/>
        <end position="67"/>
    </location>
</feature>